<evidence type="ECO:0000256" key="4">
    <source>
        <dbReference type="ARBA" id="ARBA00023136"/>
    </source>
</evidence>
<name>A0A1S8WP68_OPIVI</name>
<accession>A0A1S8WP68</accession>
<sequence length="288" mass="31994">MSSVRPDIEAPSHPLEKDFAFRNNVAQAHVSIRNGFLRKVYGILFTQLAVTALVAGAMFYVRQPLLEASAFGGLSLLSAFLAFGFLIALAFKKHETPLNYILLFGFTLLESFAVGSIAYPEHRVTNNCWYGSVIVFFPGEILFLRSDPCGITSFIFQRFNVFASVLHYSGTIVLQAVGLTALATFGLMSYTFQTKRDLSQWGSGLCVALLLLIIAGPINFFLGSSLFEFSLSIGGALLFSLLIIYDTHRIMHHCSPEDYIVACIDLYLDILNLFLYLLRILKDIQGNN</sequence>
<reference evidence="6 7" key="1">
    <citation type="submission" date="2015-03" db="EMBL/GenBank/DDBJ databases">
        <title>Draft genome of the nematode, Opisthorchis viverrini.</title>
        <authorList>
            <person name="Mitreva M."/>
        </authorList>
    </citation>
    <scope>NUCLEOTIDE SEQUENCE [LARGE SCALE GENOMIC DNA]</scope>
    <source>
        <strain evidence="6">Khon Kaen</strain>
    </source>
</reference>
<feature type="transmembrane region" description="Helical" evidence="5">
    <location>
        <begin position="259"/>
        <end position="278"/>
    </location>
</feature>
<dbReference type="AlphaFoldDB" id="A0A1S8WP68"/>
<dbReference type="PANTHER" id="PTHR23291">
    <property type="entry name" value="BAX INHIBITOR-RELATED"/>
    <property type="match status" value="1"/>
</dbReference>
<evidence type="ECO:0000313" key="6">
    <source>
        <dbReference type="EMBL" id="OON16194.1"/>
    </source>
</evidence>
<dbReference type="GO" id="GO:0043066">
    <property type="term" value="P:negative regulation of apoptotic process"/>
    <property type="evidence" value="ECO:0007669"/>
    <property type="project" value="TreeGrafter"/>
</dbReference>
<evidence type="ECO:0000256" key="5">
    <source>
        <dbReference type="RuleBase" id="RU004379"/>
    </source>
</evidence>
<proteinExistence type="inferred from homology"/>
<dbReference type="PANTHER" id="PTHR23291:SF50">
    <property type="entry name" value="PROTEIN LIFEGUARD 4"/>
    <property type="match status" value="1"/>
</dbReference>
<organism evidence="6 7">
    <name type="scientific">Opisthorchis viverrini</name>
    <name type="common">Southeast Asian liver fluke</name>
    <dbReference type="NCBI Taxonomy" id="6198"/>
    <lineage>
        <taxon>Eukaryota</taxon>
        <taxon>Metazoa</taxon>
        <taxon>Spiralia</taxon>
        <taxon>Lophotrochozoa</taxon>
        <taxon>Platyhelminthes</taxon>
        <taxon>Trematoda</taxon>
        <taxon>Digenea</taxon>
        <taxon>Opisthorchiida</taxon>
        <taxon>Opisthorchiata</taxon>
        <taxon>Opisthorchiidae</taxon>
        <taxon>Opisthorchis</taxon>
    </lineage>
</organism>
<dbReference type="EMBL" id="KV898398">
    <property type="protein sequence ID" value="OON16194.1"/>
    <property type="molecule type" value="Genomic_DNA"/>
</dbReference>
<dbReference type="InterPro" id="IPR006214">
    <property type="entry name" value="Bax_inhibitor_1-related"/>
</dbReference>
<protein>
    <recommendedName>
        <fullName evidence="8">Inhibitor of apoptosis-promoting Bax1</fullName>
    </recommendedName>
</protein>
<dbReference type="GO" id="GO:0016020">
    <property type="term" value="C:membrane"/>
    <property type="evidence" value="ECO:0007669"/>
    <property type="project" value="UniProtKB-SubCell"/>
</dbReference>
<keyword evidence="7" id="KW-1185">Reference proteome</keyword>
<evidence type="ECO:0008006" key="8">
    <source>
        <dbReference type="Google" id="ProtNLM"/>
    </source>
</evidence>
<feature type="transmembrane region" description="Helical" evidence="5">
    <location>
        <begin position="68"/>
        <end position="91"/>
    </location>
</feature>
<comment type="similarity">
    <text evidence="5">Belongs to the BI1 family.</text>
</comment>
<keyword evidence="3 5" id="KW-1133">Transmembrane helix</keyword>
<feature type="transmembrane region" description="Helical" evidence="5">
    <location>
        <begin position="229"/>
        <end position="247"/>
    </location>
</feature>
<feature type="transmembrane region" description="Helical" evidence="5">
    <location>
        <begin position="204"/>
        <end position="223"/>
    </location>
</feature>
<keyword evidence="2 5" id="KW-0812">Transmembrane</keyword>
<evidence type="ECO:0000256" key="3">
    <source>
        <dbReference type="ARBA" id="ARBA00022989"/>
    </source>
</evidence>
<evidence type="ECO:0000256" key="2">
    <source>
        <dbReference type="ARBA" id="ARBA00022692"/>
    </source>
</evidence>
<feature type="transmembrane region" description="Helical" evidence="5">
    <location>
        <begin position="172"/>
        <end position="192"/>
    </location>
</feature>
<feature type="transmembrane region" description="Helical" evidence="5">
    <location>
        <begin position="98"/>
        <end position="119"/>
    </location>
</feature>
<evidence type="ECO:0000256" key="1">
    <source>
        <dbReference type="ARBA" id="ARBA00004141"/>
    </source>
</evidence>
<keyword evidence="4 5" id="KW-0472">Membrane</keyword>
<gene>
    <name evidence="6" type="ORF">X801_07996</name>
</gene>
<comment type="subcellular location">
    <subcellularLocation>
        <location evidence="1">Membrane</location>
        <topology evidence="1">Multi-pass membrane protein</topology>
    </subcellularLocation>
</comment>
<dbReference type="Proteomes" id="UP000243686">
    <property type="component" value="Unassembled WGS sequence"/>
</dbReference>
<dbReference type="Pfam" id="PF01027">
    <property type="entry name" value="Bax1-I"/>
    <property type="match status" value="2"/>
</dbReference>
<feature type="transmembrane region" description="Helical" evidence="5">
    <location>
        <begin position="40"/>
        <end position="62"/>
    </location>
</feature>
<evidence type="ECO:0000313" key="7">
    <source>
        <dbReference type="Proteomes" id="UP000243686"/>
    </source>
</evidence>